<protein>
    <submittedName>
        <fullName evidence="6">Uncharacterized protein</fullName>
    </submittedName>
</protein>
<dbReference type="RefSeq" id="XP_024744473.1">
    <property type="nucleotide sequence ID" value="XM_024873669.1"/>
</dbReference>
<feature type="non-terminal residue" evidence="6">
    <location>
        <position position="1"/>
    </location>
</feature>
<keyword evidence="7" id="KW-1185">Reference proteome</keyword>
<dbReference type="GeneID" id="36581749"/>
<keyword evidence="4" id="KW-1133">Transmembrane helix</keyword>
<evidence type="ECO:0000313" key="6">
    <source>
        <dbReference type="EMBL" id="PMD67569.1"/>
    </source>
</evidence>
<reference evidence="6 7" key="1">
    <citation type="submission" date="2016-04" db="EMBL/GenBank/DDBJ databases">
        <title>A degradative enzymes factory behind the ericoid mycorrhizal symbiosis.</title>
        <authorList>
            <consortium name="DOE Joint Genome Institute"/>
            <person name="Martino E."/>
            <person name="Morin E."/>
            <person name="Grelet G."/>
            <person name="Kuo A."/>
            <person name="Kohler A."/>
            <person name="Daghino S."/>
            <person name="Barry K."/>
            <person name="Choi C."/>
            <person name="Cichocki N."/>
            <person name="Clum A."/>
            <person name="Copeland A."/>
            <person name="Hainaut M."/>
            <person name="Haridas S."/>
            <person name="Labutti K."/>
            <person name="Lindquist E."/>
            <person name="Lipzen A."/>
            <person name="Khouja H.-R."/>
            <person name="Murat C."/>
            <person name="Ohm R."/>
            <person name="Olson A."/>
            <person name="Spatafora J."/>
            <person name="Veneault-Fourrey C."/>
            <person name="Henrissat B."/>
            <person name="Grigoriev I."/>
            <person name="Martin F."/>
            <person name="Perotto S."/>
        </authorList>
    </citation>
    <scope>NUCLEOTIDE SEQUENCE [LARGE SCALE GENOMIC DNA]</scope>
    <source>
        <strain evidence="6 7">E</strain>
    </source>
</reference>
<sequence>PWRFLTQASVFLSVISIFTSVKTEILVFDYWIIRKRKWVVPDLFIGGRGHIYWYFRGINPREWFAYIVTTIPSCVSYHSFTLPLRPITNILPKWAKSDSLKVL</sequence>
<organism evidence="6 7">
    <name type="scientific">Hyaloscypha bicolor E</name>
    <dbReference type="NCBI Taxonomy" id="1095630"/>
    <lineage>
        <taxon>Eukaryota</taxon>
        <taxon>Fungi</taxon>
        <taxon>Dikarya</taxon>
        <taxon>Ascomycota</taxon>
        <taxon>Pezizomycotina</taxon>
        <taxon>Leotiomycetes</taxon>
        <taxon>Helotiales</taxon>
        <taxon>Hyaloscyphaceae</taxon>
        <taxon>Hyaloscypha</taxon>
        <taxon>Hyaloscypha bicolor</taxon>
    </lineage>
</organism>
<evidence type="ECO:0000256" key="2">
    <source>
        <dbReference type="ARBA" id="ARBA00008974"/>
    </source>
</evidence>
<evidence type="ECO:0000256" key="1">
    <source>
        <dbReference type="ARBA" id="ARBA00004141"/>
    </source>
</evidence>
<keyword evidence="3" id="KW-0812">Transmembrane</keyword>
<dbReference type="GO" id="GO:0005886">
    <property type="term" value="C:plasma membrane"/>
    <property type="evidence" value="ECO:0007669"/>
    <property type="project" value="TreeGrafter"/>
</dbReference>
<gene>
    <name evidence="6" type="ORF">K444DRAFT_516269</name>
</gene>
<comment type="similarity">
    <text evidence="2">Belongs to the purine-cytosine permease (2.A.39) family.</text>
</comment>
<comment type="subcellular location">
    <subcellularLocation>
        <location evidence="1">Membrane</location>
        <topology evidence="1">Multi-pass membrane protein</topology>
    </subcellularLocation>
</comment>
<accession>A0A2J6TX10</accession>
<dbReference type="InterPro" id="IPR001248">
    <property type="entry name" value="Pur-cyt_permease"/>
</dbReference>
<dbReference type="PANTHER" id="PTHR30618:SF15">
    <property type="entry name" value="NICOTINAMIDE RIBOSIDE TRANSPORTER 1-RELATED"/>
    <property type="match status" value="1"/>
</dbReference>
<name>A0A2J6TX10_9HELO</name>
<dbReference type="GO" id="GO:0015205">
    <property type="term" value="F:nucleobase transmembrane transporter activity"/>
    <property type="evidence" value="ECO:0007669"/>
    <property type="project" value="TreeGrafter"/>
</dbReference>
<dbReference type="Pfam" id="PF02133">
    <property type="entry name" value="Transp_cyt_pur"/>
    <property type="match status" value="1"/>
</dbReference>
<evidence type="ECO:0000256" key="4">
    <source>
        <dbReference type="ARBA" id="ARBA00022989"/>
    </source>
</evidence>
<dbReference type="InParanoid" id="A0A2J6TX10"/>
<evidence type="ECO:0000313" key="7">
    <source>
        <dbReference type="Proteomes" id="UP000235371"/>
    </source>
</evidence>
<proteinExistence type="inferred from homology"/>
<dbReference type="PANTHER" id="PTHR30618">
    <property type="entry name" value="NCS1 FAMILY PURINE/PYRIMIDINE TRANSPORTER"/>
    <property type="match status" value="1"/>
</dbReference>
<evidence type="ECO:0000256" key="3">
    <source>
        <dbReference type="ARBA" id="ARBA00022692"/>
    </source>
</evidence>
<evidence type="ECO:0000256" key="5">
    <source>
        <dbReference type="ARBA" id="ARBA00023136"/>
    </source>
</evidence>
<keyword evidence="5" id="KW-0472">Membrane</keyword>
<dbReference type="OrthoDB" id="2018619at2759"/>
<dbReference type="Proteomes" id="UP000235371">
    <property type="component" value="Unassembled WGS sequence"/>
</dbReference>
<dbReference type="AlphaFoldDB" id="A0A2J6TX10"/>
<dbReference type="InterPro" id="IPR045225">
    <property type="entry name" value="Uracil/uridine/allantoin_perm"/>
</dbReference>
<dbReference type="EMBL" id="KZ613740">
    <property type="protein sequence ID" value="PMD67569.1"/>
    <property type="molecule type" value="Genomic_DNA"/>
</dbReference>
<dbReference type="Gene3D" id="1.10.4160.10">
    <property type="entry name" value="Hydantoin permease"/>
    <property type="match status" value="1"/>
</dbReference>